<dbReference type="GO" id="GO:0003677">
    <property type="term" value="F:DNA binding"/>
    <property type="evidence" value="ECO:0007669"/>
    <property type="project" value="InterPro"/>
</dbReference>
<evidence type="ECO:0000256" key="2">
    <source>
        <dbReference type="ARBA" id="ARBA00022833"/>
    </source>
</evidence>
<dbReference type="PROSITE" id="PS50157">
    <property type="entry name" value="ZINC_FINGER_C2H2_2"/>
    <property type="match status" value="2"/>
</dbReference>
<evidence type="ECO:0000313" key="10">
    <source>
        <dbReference type="EMBL" id="KAK4239562.1"/>
    </source>
</evidence>
<evidence type="ECO:0000259" key="8">
    <source>
        <dbReference type="PROSITE" id="PS50048"/>
    </source>
</evidence>
<reference evidence="10" key="1">
    <citation type="journal article" date="2023" name="Mol. Phylogenet. Evol.">
        <title>Genome-scale phylogeny and comparative genomics of the fungal order Sordariales.</title>
        <authorList>
            <person name="Hensen N."/>
            <person name="Bonometti L."/>
            <person name="Westerberg I."/>
            <person name="Brannstrom I.O."/>
            <person name="Guillou S."/>
            <person name="Cros-Aarteil S."/>
            <person name="Calhoun S."/>
            <person name="Haridas S."/>
            <person name="Kuo A."/>
            <person name="Mondo S."/>
            <person name="Pangilinan J."/>
            <person name="Riley R."/>
            <person name="LaButti K."/>
            <person name="Andreopoulos B."/>
            <person name="Lipzen A."/>
            <person name="Chen C."/>
            <person name="Yan M."/>
            <person name="Daum C."/>
            <person name="Ng V."/>
            <person name="Clum A."/>
            <person name="Steindorff A."/>
            <person name="Ohm R.A."/>
            <person name="Martin F."/>
            <person name="Silar P."/>
            <person name="Natvig D.O."/>
            <person name="Lalanne C."/>
            <person name="Gautier V."/>
            <person name="Ament-Velasquez S.L."/>
            <person name="Kruys A."/>
            <person name="Hutchinson M.I."/>
            <person name="Powell A.J."/>
            <person name="Barry K."/>
            <person name="Miller A.N."/>
            <person name="Grigoriev I.V."/>
            <person name="Debuchy R."/>
            <person name="Gladieux P."/>
            <person name="Hiltunen Thoren M."/>
            <person name="Johannesson H."/>
        </authorList>
    </citation>
    <scope>NUCLEOTIDE SEQUENCE</scope>
    <source>
        <strain evidence="10">CBS 532.94</strain>
    </source>
</reference>
<accession>A0AAN7CE03</accession>
<proteinExistence type="predicted"/>
<organism evidence="10 11">
    <name type="scientific">Achaetomium macrosporum</name>
    <dbReference type="NCBI Taxonomy" id="79813"/>
    <lineage>
        <taxon>Eukaryota</taxon>
        <taxon>Fungi</taxon>
        <taxon>Dikarya</taxon>
        <taxon>Ascomycota</taxon>
        <taxon>Pezizomycotina</taxon>
        <taxon>Sordariomycetes</taxon>
        <taxon>Sordariomycetidae</taxon>
        <taxon>Sordariales</taxon>
        <taxon>Chaetomiaceae</taxon>
        <taxon>Achaetomium</taxon>
    </lineage>
</organism>
<dbReference type="GO" id="GO:0006351">
    <property type="term" value="P:DNA-templated transcription"/>
    <property type="evidence" value="ECO:0007669"/>
    <property type="project" value="InterPro"/>
</dbReference>
<dbReference type="GO" id="GO:0000981">
    <property type="term" value="F:DNA-binding transcription factor activity, RNA polymerase II-specific"/>
    <property type="evidence" value="ECO:0007669"/>
    <property type="project" value="InterPro"/>
</dbReference>
<feature type="domain" description="Zn(2)-C6 fungal-type" evidence="8">
    <location>
        <begin position="79"/>
        <end position="108"/>
    </location>
</feature>
<keyword evidence="4" id="KW-0804">Transcription</keyword>
<keyword evidence="1" id="KW-0479">Metal-binding</keyword>
<evidence type="ECO:0000256" key="1">
    <source>
        <dbReference type="ARBA" id="ARBA00022723"/>
    </source>
</evidence>
<keyword evidence="2" id="KW-0862">Zinc</keyword>
<dbReference type="CDD" id="cd00067">
    <property type="entry name" value="GAL4"/>
    <property type="match status" value="1"/>
</dbReference>
<feature type="compositionally biased region" description="Low complexity" evidence="7">
    <location>
        <begin position="130"/>
        <end position="140"/>
    </location>
</feature>
<gene>
    <name evidence="10" type="ORF">C8A03DRAFT_14041</name>
</gene>
<evidence type="ECO:0000259" key="9">
    <source>
        <dbReference type="PROSITE" id="PS50157"/>
    </source>
</evidence>
<dbReference type="CDD" id="cd12148">
    <property type="entry name" value="fungal_TF_MHR"/>
    <property type="match status" value="1"/>
</dbReference>
<keyword evidence="5" id="KW-0539">Nucleus</keyword>
<evidence type="ECO:0000256" key="3">
    <source>
        <dbReference type="ARBA" id="ARBA00023015"/>
    </source>
</evidence>
<keyword evidence="3" id="KW-0805">Transcription regulation</keyword>
<name>A0AAN7CE03_9PEZI</name>
<dbReference type="SMART" id="SM00355">
    <property type="entry name" value="ZnF_C2H2"/>
    <property type="match status" value="2"/>
</dbReference>
<dbReference type="AlphaFoldDB" id="A0AAN7CE03"/>
<dbReference type="InterPro" id="IPR036236">
    <property type="entry name" value="Znf_C2H2_sf"/>
</dbReference>
<feature type="compositionally biased region" description="Polar residues" evidence="7">
    <location>
        <begin position="120"/>
        <end position="129"/>
    </location>
</feature>
<dbReference type="InterPro" id="IPR036864">
    <property type="entry name" value="Zn2-C6_fun-type_DNA-bd_sf"/>
</dbReference>
<feature type="domain" description="C2H2-type" evidence="9">
    <location>
        <begin position="37"/>
        <end position="70"/>
    </location>
</feature>
<dbReference type="GO" id="GO:0008270">
    <property type="term" value="F:zinc ion binding"/>
    <property type="evidence" value="ECO:0007669"/>
    <property type="project" value="UniProtKB-KW"/>
</dbReference>
<feature type="domain" description="C2H2-type" evidence="9">
    <location>
        <begin position="9"/>
        <end position="36"/>
    </location>
</feature>
<dbReference type="InterPro" id="IPR013087">
    <property type="entry name" value="Znf_C2H2_type"/>
</dbReference>
<dbReference type="SUPFAM" id="SSF57667">
    <property type="entry name" value="beta-beta-alpha zinc fingers"/>
    <property type="match status" value="1"/>
</dbReference>
<dbReference type="SMART" id="SM00066">
    <property type="entry name" value="GAL4"/>
    <property type="match status" value="1"/>
</dbReference>
<reference evidence="10" key="2">
    <citation type="submission" date="2023-05" db="EMBL/GenBank/DDBJ databases">
        <authorList>
            <consortium name="Lawrence Berkeley National Laboratory"/>
            <person name="Steindorff A."/>
            <person name="Hensen N."/>
            <person name="Bonometti L."/>
            <person name="Westerberg I."/>
            <person name="Brannstrom I.O."/>
            <person name="Guillou S."/>
            <person name="Cros-Aarteil S."/>
            <person name="Calhoun S."/>
            <person name="Haridas S."/>
            <person name="Kuo A."/>
            <person name="Mondo S."/>
            <person name="Pangilinan J."/>
            <person name="Riley R."/>
            <person name="Labutti K."/>
            <person name="Andreopoulos B."/>
            <person name="Lipzen A."/>
            <person name="Chen C."/>
            <person name="Yanf M."/>
            <person name="Daum C."/>
            <person name="Ng V."/>
            <person name="Clum A."/>
            <person name="Ohm R."/>
            <person name="Martin F."/>
            <person name="Silar P."/>
            <person name="Natvig D."/>
            <person name="Lalanne C."/>
            <person name="Gautier V."/>
            <person name="Ament-Velasquez S.L."/>
            <person name="Kruys A."/>
            <person name="Hutchinson M.I."/>
            <person name="Powell A.J."/>
            <person name="Barry K."/>
            <person name="Miller A.N."/>
            <person name="Grigoriev I.V."/>
            <person name="Debuchy R."/>
            <person name="Gladieux P."/>
            <person name="Thoren M.H."/>
            <person name="Johannesson H."/>
        </authorList>
    </citation>
    <scope>NUCLEOTIDE SEQUENCE</scope>
    <source>
        <strain evidence="10">CBS 532.94</strain>
    </source>
</reference>
<evidence type="ECO:0000256" key="4">
    <source>
        <dbReference type="ARBA" id="ARBA00023163"/>
    </source>
</evidence>
<evidence type="ECO:0000313" key="11">
    <source>
        <dbReference type="Proteomes" id="UP001303760"/>
    </source>
</evidence>
<dbReference type="EMBL" id="MU860060">
    <property type="protein sequence ID" value="KAK4239562.1"/>
    <property type="molecule type" value="Genomic_DNA"/>
</dbReference>
<dbReference type="Proteomes" id="UP001303760">
    <property type="component" value="Unassembled WGS sequence"/>
</dbReference>
<evidence type="ECO:0000256" key="6">
    <source>
        <dbReference type="PROSITE-ProRule" id="PRU00042"/>
    </source>
</evidence>
<dbReference type="PANTHER" id="PTHR47660:SF2">
    <property type="entry name" value="TRANSCRIPTION FACTOR WITH C2H2 AND ZN(2)-CYS(6) DNA BINDING DOMAIN (EUROFUNG)"/>
    <property type="match status" value="1"/>
</dbReference>
<evidence type="ECO:0000256" key="5">
    <source>
        <dbReference type="ARBA" id="ARBA00023242"/>
    </source>
</evidence>
<dbReference type="Gene3D" id="3.30.160.60">
    <property type="entry name" value="Classic Zinc Finger"/>
    <property type="match status" value="1"/>
</dbReference>
<dbReference type="Pfam" id="PF04082">
    <property type="entry name" value="Fungal_trans"/>
    <property type="match status" value="1"/>
</dbReference>
<dbReference type="InterPro" id="IPR007219">
    <property type="entry name" value="XnlR_reg_dom"/>
</dbReference>
<feature type="region of interest" description="Disordered" evidence="7">
    <location>
        <begin position="117"/>
        <end position="143"/>
    </location>
</feature>
<evidence type="ECO:0008006" key="12">
    <source>
        <dbReference type="Google" id="ProtNLM"/>
    </source>
</evidence>
<dbReference type="PROSITE" id="PS00028">
    <property type="entry name" value="ZINC_FINGER_C2H2_1"/>
    <property type="match status" value="1"/>
</dbReference>
<keyword evidence="11" id="KW-1185">Reference proteome</keyword>
<keyword evidence="6" id="KW-0863">Zinc-finger</keyword>
<evidence type="ECO:0000256" key="7">
    <source>
        <dbReference type="SAM" id="MobiDB-lite"/>
    </source>
</evidence>
<dbReference type="PANTHER" id="PTHR47660">
    <property type="entry name" value="TRANSCRIPTION FACTOR WITH C2H2 AND ZN(2)-CYS(6) DNA BINDING DOMAIN (EUROFUNG)-RELATED-RELATED"/>
    <property type="match status" value="1"/>
</dbReference>
<dbReference type="InterPro" id="IPR001138">
    <property type="entry name" value="Zn2Cys6_DnaBD"/>
</dbReference>
<dbReference type="Gene3D" id="4.10.240.10">
    <property type="entry name" value="Zn(2)-C6 fungal-type DNA-binding domain"/>
    <property type="match status" value="1"/>
</dbReference>
<dbReference type="Pfam" id="PF00172">
    <property type="entry name" value="Zn_clus"/>
    <property type="match status" value="1"/>
</dbReference>
<protein>
    <recommendedName>
        <fullName evidence="12">Zn(2)-C6 fungal-type domain-containing protein</fullName>
    </recommendedName>
</protein>
<sequence>MPPPQPAGFACAICGRQYQHSSHLRRHEVTHFETERFKCVHCGKVFRRRDVWRKHYICCPKNNNHDNPPPARRGKKPRACDGCFRSKLSCDGSSPCARCKSRQVTCAYTRVHVDDTDTTPGSSSTNAGHSTTPSAAAPSTETDKSKIPVSFLLSFTNPEAESMHHVFFDEPYRDEDAAGVGFQEQPADTGLTQDAVIGEMAFFPLFFSQLYAEPFPDLSSFHETEANTSTSSPETLDPAFAPIVSDLESLHHTLVATVPTYDGTFDTALAKQVFTLSNREAFVASYFCHTHRELPIIHRPSFHADTCSPALLLAMCLCGAQYCAPRDSVLAIPRFFRITDEYIFHILEAQVARHEKGGITSTSSETQEERELHDTLRAALLIHGLLFMINDPVARKRNLLVRRPLLVDAVRRLELTRASQTQADWQQTGLFHVPGLMTVLEMTGDMPCLTELWEARDAAEFEALVASKGKACWRRSASLRDCMDALMADDWSGIGRFPLKYLSTLDLFILTFAIHSLIGTARFMSLLQTSTPALQRATDRWQELWRAVTGQLDAEDLRMSGLVRHSGEFNWLAKALLEHSLAGKDRTTPYFQRIGHETPNALHELLQELRGAQ</sequence>
<comment type="caution">
    <text evidence="10">The sequence shown here is derived from an EMBL/GenBank/DDBJ whole genome shotgun (WGS) entry which is preliminary data.</text>
</comment>
<dbReference type="SUPFAM" id="SSF57701">
    <property type="entry name" value="Zn2/Cys6 DNA-binding domain"/>
    <property type="match status" value="1"/>
</dbReference>
<dbReference type="PROSITE" id="PS50048">
    <property type="entry name" value="ZN2_CY6_FUNGAL_2"/>
    <property type="match status" value="1"/>
</dbReference>